<accession>A0A8R1Y4M9</accession>
<evidence type="ECO:0000256" key="1">
    <source>
        <dbReference type="ARBA" id="ARBA00004123"/>
    </source>
</evidence>
<gene>
    <name evidence="9" type="primary">WBGene00090054</name>
</gene>
<organism evidence="9 10">
    <name type="scientific">Pristionchus pacificus</name>
    <name type="common">Parasitic nematode worm</name>
    <dbReference type="NCBI Taxonomy" id="54126"/>
    <lineage>
        <taxon>Eukaryota</taxon>
        <taxon>Metazoa</taxon>
        <taxon>Ecdysozoa</taxon>
        <taxon>Nematoda</taxon>
        <taxon>Chromadorea</taxon>
        <taxon>Rhabditida</taxon>
        <taxon>Rhabditina</taxon>
        <taxon>Diplogasteromorpha</taxon>
        <taxon>Diplogasteroidea</taxon>
        <taxon>Neodiplogasteridae</taxon>
        <taxon>Pristionchus</taxon>
    </lineage>
</organism>
<dbReference type="InterPro" id="IPR017884">
    <property type="entry name" value="SANT_dom"/>
</dbReference>
<evidence type="ECO:0000256" key="6">
    <source>
        <dbReference type="ARBA" id="ARBA00023125"/>
    </source>
</evidence>
<dbReference type="PANTHER" id="PTHR10865:SF29">
    <property type="entry name" value="METASTASIS ASSOCIATED 1-LIKE, ISOFORM D"/>
    <property type="match status" value="1"/>
</dbReference>
<dbReference type="GO" id="GO:0042826">
    <property type="term" value="F:histone deacetylase binding"/>
    <property type="evidence" value="ECO:0000318"/>
    <property type="project" value="GO_Central"/>
</dbReference>
<evidence type="ECO:0000256" key="5">
    <source>
        <dbReference type="ARBA" id="ARBA00022833"/>
    </source>
</evidence>
<dbReference type="GO" id="GO:0003714">
    <property type="term" value="F:transcription corepressor activity"/>
    <property type="evidence" value="ECO:0000318"/>
    <property type="project" value="GO_Central"/>
</dbReference>
<dbReference type="InterPro" id="IPR040138">
    <property type="entry name" value="MIER/MTA"/>
</dbReference>
<feature type="compositionally biased region" description="Basic and acidic residues" evidence="8">
    <location>
        <begin position="117"/>
        <end position="132"/>
    </location>
</feature>
<comment type="subcellular location">
    <subcellularLocation>
        <location evidence="1">Nucleus</location>
    </subcellularLocation>
</comment>
<evidence type="ECO:0000256" key="8">
    <source>
        <dbReference type="SAM" id="MobiDB-lite"/>
    </source>
</evidence>
<dbReference type="GO" id="GO:0016581">
    <property type="term" value="C:NuRD complex"/>
    <property type="evidence" value="ECO:0000318"/>
    <property type="project" value="GO_Central"/>
</dbReference>
<dbReference type="GO" id="GO:0008270">
    <property type="term" value="F:zinc ion binding"/>
    <property type="evidence" value="ECO:0007669"/>
    <property type="project" value="UniProtKB-KW"/>
</dbReference>
<dbReference type="FunFam" id="1.10.10.60:FF:000012">
    <property type="entry name" value="Metastasis-associated 1 family, member 3"/>
    <property type="match status" value="1"/>
</dbReference>
<dbReference type="GO" id="GO:0003677">
    <property type="term" value="F:DNA binding"/>
    <property type="evidence" value="ECO:0007669"/>
    <property type="project" value="UniProtKB-KW"/>
</dbReference>
<reference evidence="9" key="2">
    <citation type="submission" date="2022-06" db="UniProtKB">
        <authorList>
            <consortium name="EnsemblMetazoa"/>
        </authorList>
    </citation>
    <scope>IDENTIFICATION</scope>
    <source>
        <strain evidence="9">PS312</strain>
    </source>
</reference>
<keyword evidence="4" id="KW-0863">Zinc-finger</keyword>
<dbReference type="GO" id="GO:0003713">
    <property type="term" value="F:transcription coactivator activity"/>
    <property type="evidence" value="ECO:0000318"/>
    <property type="project" value="GO_Central"/>
</dbReference>
<keyword evidence="7" id="KW-0539">Nucleus</keyword>
<keyword evidence="5" id="KW-0862">Zinc</keyword>
<dbReference type="Proteomes" id="UP000005239">
    <property type="component" value="Unassembled WGS sequence"/>
</dbReference>
<keyword evidence="3" id="KW-0479">Metal-binding</keyword>
<dbReference type="SUPFAM" id="SSF46689">
    <property type="entry name" value="Homeodomain-like"/>
    <property type="match status" value="1"/>
</dbReference>
<dbReference type="Gene3D" id="1.10.10.60">
    <property type="entry name" value="Homeodomain-like"/>
    <property type="match status" value="1"/>
</dbReference>
<dbReference type="EnsemblMetazoa" id="PPA00500.1">
    <property type="protein sequence ID" value="PPA00500.1"/>
    <property type="gene ID" value="WBGene00090054"/>
</dbReference>
<evidence type="ECO:0000256" key="7">
    <source>
        <dbReference type="ARBA" id="ARBA00023242"/>
    </source>
</evidence>
<dbReference type="AlphaFoldDB" id="A0A2A6BFA3"/>
<accession>A0A2A6BFA3</accession>
<dbReference type="OrthoDB" id="5916873at2759"/>
<dbReference type="GO" id="GO:0000122">
    <property type="term" value="P:negative regulation of transcription by RNA polymerase II"/>
    <property type="evidence" value="ECO:0000318"/>
    <property type="project" value="GO_Central"/>
</dbReference>
<evidence type="ECO:0000256" key="3">
    <source>
        <dbReference type="ARBA" id="ARBA00022723"/>
    </source>
</evidence>
<keyword evidence="6" id="KW-0238">DNA-binding</keyword>
<dbReference type="PANTHER" id="PTHR10865">
    <property type="entry name" value="METASTASIS-ASSOCIATED PROTEIN AND MESODERM INDUCTION EARLY RESPONSE PROTEIN"/>
    <property type="match status" value="1"/>
</dbReference>
<dbReference type="PROSITE" id="PS51293">
    <property type="entry name" value="SANT"/>
    <property type="match status" value="1"/>
</dbReference>
<keyword evidence="10" id="KW-1185">Reference proteome</keyword>
<feature type="region of interest" description="Disordered" evidence="8">
    <location>
        <begin position="106"/>
        <end position="134"/>
    </location>
</feature>
<name>A0A2A6BFA3_PRIPA</name>
<dbReference type="GO" id="GO:0005654">
    <property type="term" value="C:nucleoplasm"/>
    <property type="evidence" value="ECO:0000318"/>
    <property type="project" value="GO_Central"/>
</dbReference>
<reference evidence="10" key="1">
    <citation type="journal article" date="2008" name="Nat. Genet.">
        <title>The Pristionchus pacificus genome provides a unique perspective on nematode lifestyle and parasitism.</title>
        <authorList>
            <person name="Dieterich C."/>
            <person name="Clifton S.W."/>
            <person name="Schuster L.N."/>
            <person name="Chinwalla A."/>
            <person name="Delehaunty K."/>
            <person name="Dinkelacker I."/>
            <person name="Fulton L."/>
            <person name="Fulton R."/>
            <person name="Godfrey J."/>
            <person name="Minx P."/>
            <person name="Mitreva M."/>
            <person name="Roeseler W."/>
            <person name="Tian H."/>
            <person name="Witte H."/>
            <person name="Yang S.P."/>
            <person name="Wilson R.K."/>
            <person name="Sommer R.J."/>
        </authorList>
    </citation>
    <scope>NUCLEOTIDE SEQUENCE [LARGE SCALE GENOMIC DNA]</scope>
    <source>
        <strain evidence="10">PS312</strain>
    </source>
</reference>
<evidence type="ECO:0000256" key="4">
    <source>
        <dbReference type="ARBA" id="ARBA00022771"/>
    </source>
</evidence>
<evidence type="ECO:0000256" key="2">
    <source>
        <dbReference type="ARBA" id="ARBA00022491"/>
    </source>
</evidence>
<dbReference type="InterPro" id="IPR009057">
    <property type="entry name" value="Homeodomain-like_sf"/>
</dbReference>
<sequence>MSVEIDVELQGVVRKTINAIRLCEVNRASKAFIKLSPAEMTMILRHLLPPKVLSKMMDSSKKNFHCVAKPHAPIEQLGRTLRKRRANEDADFDIITFKRVKVTEEEEEKDITAPVAEVKDENKEEKEEDKSEVSAIEIEAETSDPKAVEVKTTDEVEEVKSEETKEAAISERNQLEYFDQKKGWKVREMEIRQFNREDEEEREEPLQIEFEGRFRDEVKEFTHDEKLLFEYGFTKLKKDFRAIRDQYLPEKSVGDIVGFYYRWKTSSEIYECFKPSLAEKTFAKAEKAAKENQEGRKKRKSSYLNKDLLAKMEELASGVAKRKVEKKTEKISLKKIEKAEEKDKSLKTVKAVKKQMMGKIRGRYKKRANFCPSKKVKKMNKE</sequence>
<evidence type="ECO:0000313" key="9">
    <source>
        <dbReference type="EnsemblMetazoa" id="PPA00500.1"/>
    </source>
</evidence>
<evidence type="ECO:0000313" key="10">
    <source>
        <dbReference type="Proteomes" id="UP000005239"/>
    </source>
</evidence>
<protein>
    <submittedName>
        <fullName evidence="9">SANT domain-containing protein</fullName>
    </submittedName>
</protein>
<proteinExistence type="predicted"/>
<keyword evidence="2" id="KW-0678">Repressor</keyword>